<dbReference type="EMBL" id="JRLW01000005">
    <property type="protein sequence ID" value="KGO89756.1"/>
    <property type="molecule type" value="Genomic_DNA"/>
</dbReference>
<protein>
    <submittedName>
        <fullName evidence="1">Uncharacterized protein</fullName>
    </submittedName>
</protein>
<evidence type="ECO:0000313" key="1">
    <source>
        <dbReference type="EMBL" id="KGO89756.1"/>
    </source>
</evidence>
<reference evidence="1 2" key="1">
    <citation type="submission" date="2013-09" db="EMBL/GenBank/DDBJ databases">
        <authorList>
            <person name="Zeng Z."/>
            <person name="Chen C."/>
        </authorList>
    </citation>
    <scope>NUCLEOTIDE SEQUENCE [LARGE SCALE GENOMIC DNA]</scope>
    <source>
        <strain evidence="1 2">GH29-5</strain>
    </source>
</reference>
<proteinExistence type="predicted"/>
<dbReference type="Proteomes" id="UP000030121">
    <property type="component" value="Unassembled WGS sequence"/>
</dbReference>
<accession>A0A0A2MDT8</accession>
<gene>
    <name evidence="1" type="ORF">Q764_06090</name>
</gene>
<dbReference type="STRING" id="1121899.GCA_000430025_01861"/>
<dbReference type="AlphaFoldDB" id="A0A0A2MDT8"/>
<comment type="caution">
    <text evidence="1">The sequence shown here is derived from an EMBL/GenBank/DDBJ whole genome shotgun (WGS) entry which is preliminary data.</text>
</comment>
<organism evidence="1 2">
    <name type="scientific">Flavobacterium suncheonense GH29-5 = DSM 17707</name>
    <dbReference type="NCBI Taxonomy" id="1121899"/>
    <lineage>
        <taxon>Bacteria</taxon>
        <taxon>Pseudomonadati</taxon>
        <taxon>Bacteroidota</taxon>
        <taxon>Flavobacteriia</taxon>
        <taxon>Flavobacteriales</taxon>
        <taxon>Flavobacteriaceae</taxon>
        <taxon>Flavobacterium</taxon>
    </lineage>
</organism>
<evidence type="ECO:0000313" key="2">
    <source>
        <dbReference type="Proteomes" id="UP000030121"/>
    </source>
</evidence>
<sequence length="151" mass="17308">MSKTLKINIPEGFKIDSFNQETGDISFAPIPKDIMEQIQSFEDVCALTGKNPEDYVCNSDDQDDIAANALKMALLISRAYNESCNKKLDWDNDNQPKYCHCYYKSSAGWSLSFVDIWRSNAICGSRLYFVESKHAQDAWNKFSHIYINLIK</sequence>
<dbReference type="RefSeq" id="WP_026980301.1">
    <property type="nucleotide sequence ID" value="NZ_AUCZ01000008.1"/>
</dbReference>
<name>A0A0A2MDT8_9FLAO</name>
<dbReference type="OrthoDB" id="1038140at2"/>
<keyword evidence="2" id="KW-1185">Reference proteome</keyword>
<dbReference type="eggNOG" id="ENOG503411Y">
    <property type="taxonomic scope" value="Bacteria"/>
</dbReference>